<dbReference type="AlphaFoldDB" id="A0A1J0VQQ4"/>
<gene>
    <name evidence="1" type="ORF">BOX37_10830</name>
</gene>
<name>A0A1J0VQQ4_9NOCA</name>
<reference evidence="1" key="1">
    <citation type="submission" date="2016-11" db="EMBL/GenBank/DDBJ databases">
        <authorList>
            <person name="Jaros S."/>
            <person name="Januszkiewicz K."/>
            <person name="Wedrychowicz H."/>
        </authorList>
    </citation>
    <scope>NUCLEOTIDE SEQUENCE [LARGE SCALE GENOMIC DNA]</scope>
    <source>
        <strain evidence="1">Y48</strain>
    </source>
</reference>
<dbReference type="Proteomes" id="UP000183810">
    <property type="component" value="Chromosome"/>
</dbReference>
<dbReference type="KEGG" id="nsl:BOX37_10830"/>
<evidence type="ECO:0000313" key="2">
    <source>
        <dbReference type="Proteomes" id="UP000183810"/>
    </source>
</evidence>
<sequence length="71" mass="6838">MVGGRPGTCVVGSGPGTGGVGCFDSGDMALLDGSVTVDAHLPGRKFPNHALSVLGVSAAAASAERLVTPTS</sequence>
<protein>
    <submittedName>
        <fullName evidence="1">Uncharacterized protein</fullName>
    </submittedName>
</protein>
<accession>A0A1J0VQQ4</accession>
<proteinExistence type="predicted"/>
<keyword evidence="2" id="KW-1185">Reference proteome</keyword>
<organism evidence="1 2">
    <name type="scientific">Nocardia mangyaensis</name>
    <dbReference type="NCBI Taxonomy" id="2213200"/>
    <lineage>
        <taxon>Bacteria</taxon>
        <taxon>Bacillati</taxon>
        <taxon>Actinomycetota</taxon>
        <taxon>Actinomycetes</taxon>
        <taxon>Mycobacteriales</taxon>
        <taxon>Nocardiaceae</taxon>
        <taxon>Nocardia</taxon>
    </lineage>
</organism>
<evidence type="ECO:0000313" key="1">
    <source>
        <dbReference type="EMBL" id="APE34364.1"/>
    </source>
</evidence>
<dbReference type="PROSITE" id="PS51257">
    <property type="entry name" value="PROKAR_LIPOPROTEIN"/>
    <property type="match status" value="1"/>
</dbReference>
<dbReference type="EMBL" id="CP018082">
    <property type="protein sequence ID" value="APE34364.1"/>
    <property type="molecule type" value="Genomic_DNA"/>
</dbReference>